<comment type="caution">
    <text evidence="2">The sequence shown here is derived from an EMBL/GenBank/DDBJ whole genome shotgun (WGS) entry which is preliminary data.</text>
</comment>
<reference evidence="2" key="1">
    <citation type="submission" date="2023-04" db="EMBL/GenBank/DDBJ databases">
        <title>Chromosome-level genome of Chaenocephalus aceratus.</title>
        <authorList>
            <person name="Park H."/>
        </authorList>
    </citation>
    <scope>NUCLEOTIDE SEQUENCE</scope>
    <source>
        <strain evidence="2">DE</strain>
        <tissue evidence="2">Muscle</tissue>
    </source>
</reference>
<dbReference type="PANTHER" id="PTHR10663">
    <property type="entry name" value="GUANYL-NUCLEOTIDE EXCHANGE FACTOR"/>
    <property type="match status" value="1"/>
</dbReference>
<sequence>MRAEAEAEAAEEADSDFGSNLGNSFSPPNVSPKPRRDVGRKEEEEEEEEEDGQEEEGVVSWASVRMLGDRQKQKVTRDEDEVFSLLLKGLTGGLKSPISLGSPRRPSESNLDSFSRHFETIMESHRAKGTSYSSLDSVDLLTSGSTSVFTFDLPTLTPEIQSQICDSAKQILELSFAPLAHPDPPSSRSDSALSGGAGPFTRSPAPPLRAESQREARATLRTKGRFPEDKLGAVASREPELLQ</sequence>
<feature type="region of interest" description="Disordered" evidence="1">
    <location>
        <begin position="178"/>
        <end position="243"/>
    </location>
</feature>
<dbReference type="Proteomes" id="UP001228049">
    <property type="component" value="Unassembled WGS sequence"/>
</dbReference>
<dbReference type="AlphaFoldDB" id="A0AAD9CN39"/>
<feature type="compositionally biased region" description="Acidic residues" evidence="1">
    <location>
        <begin position="1"/>
        <end position="15"/>
    </location>
</feature>
<feature type="compositionally biased region" description="Acidic residues" evidence="1">
    <location>
        <begin position="43"/>
        <end position="57"/>
    </location>
</feature>
<name>A0AAD9CN39_DISEL</name>
<evidence type="ECO:0000313" key="3">
    <source>
        <dbReference type="Proteomes" id="UP001228049"/>
    </source>
</evidence>
<dbReference type="EMBL" id="JASDAP010000003">
    <property type="protein sequence ID" value="KAK1905112.1"/>
    <property type="molecule type" value="Genomic_DNA"/>
</dbReference>
<proteinExistence type="predicted"/>
<gene>
    <name evidence="2" type="ORF">KUDE01_012295</name>
</gene>
<evidence type="ECO:0000313" key="2">
    <source>
        <dbReference type="EMBL" id="KAK1905112.1"/>
    </source>
</evidence>
<feature type="compositionally biased region" description="Basic and acidic residues" evidence="1">
    <location>
        <begin position="225"/>
        <end position="243"/>
    </location>
</feature>
<keyword evidence="3" id="KW-1185">Reference proteome</keyword>
<feature type="region of interest" description="Disordered" evidence="1">
    <location>
        <begin position="1"/>
        <end position="60"/>
    </location>
</feature>
<evidence type="ECO:0000256" key="1">
    <source>
        <dbReference type="SAM" id="MobiDB-lite"/>
    </source>
</evidence>
<dbReference type="PANTHER" id="PTHR10663:SF334">
    <property type="entry name" value="PH AND SEC7 DOMAIN-CONTAINING PROTEIN 1"/>
    <property type="match status" value="1"/>
</dbReference>
<feature type="compositionally biased region" description="Polar residues" evidence="1">
    <location>
        <begin position="17"/>
        <end position="28"/>
    </location>
</feature>
<organism evidence="2 3">
    <name type="scientific">Dissostichus eleginoides</name>
    <name type="common">Patagonian toothfish</name>
    <name type="synonym">Dissostichus amissus</name>
    <dbReference type="NCBI Taxonomy" id="100907"/>
    <lineage>
        <taxon>Eukaryota</taxon>
        <taxon>Metazoa</taxon>
        <taxon>Chordata</taxon>
        <taxon>Craniata</taxon>
        <taxon>Vertebrata</taxon>
        <taxon>Euteleostomi</taxon>
        <taxon>Actinopterygii</taxon>
        <taxon>Neopterygii</taxon>
        <taxon>Teleostei</taxon>
        <taxon>Neoteleostei</taxon>
        <taxon>Acanthomorphata</taxon>
        <taxon>Eupercaria</taxon>
        <taxon>Perciformes</taxon>
        <taxon>Notothenioidei</taxon>
        <taxon>Nototheniidae</taxon>
        <taxon>Dissostichus</taxon>
    </lineage>
</organism>
<protein>
    <submittedName>
        <fullName evidence="2">PH and SEC7 domain containing protein 1</fullName>
    </submittedName>
</protein>
<accession>A0AAD9CN39</accession>